<dbReference type="GO" id="GO:0009098">
    <property type="term" value="P:L-leucine biosynthetic process"/>
    <property type="evidence" value="ECO:0007669"/>
    <property type="project" value="InterPro"/>
</dbReference>
<keyword evidence="3" id="KW-0464">Manganese</keyword>
<dbReference type="SUPFAM" id="SSF51569">
    <property type="entry name" value="Aldolase"/>
    <property type="match status" value="1"/>
</dbReference>
<accession>A0A8J7LTS5</accession>
<name>A0A8J7LTS5_9FLAO</name>
<evidence type="ECO:0000313" key="7">
    <source>
        <dbReference type="EMBL" id="MBJ6368691.1"/>
    </source>
</evidence>
<comment type="caution">
    <text evidence="7">The sequence shown here is derived from an EMBL/GenBank/DDBJ whole genome shotgun (WGS) entry which is preliminary data.</text>
</comment>
<dbReference type="SMART" id="SM00917">
    <property type="entry name" value="LeuA_dimer"/>
    <property type="match status" value="1"/>
</dbReference>
<evidence type="ECO:0000256" key="2">
    <source>
        <dbReference type="ARBA" id="ARBA00022679"/>
    </source>
</evidence>
<dbReference type="PANTHER" id="PTHR10277:SF57">
    <property type="entry name" value="(R)-CITRAMALATE SYNTHASE CIMA"/>
    <property type="match status" value="1"/>
</dbReference>
<dbReference type="InterPro" id="IPR000891">
    <property type="entry name" value="PYR_CT"/>
</dbReference>
<dbReference type="Pfam" id="PF22617">
    <property type="entry name" value="HCS_D2"/>
    <property type="match status" value="1"/>
</dbReference>
<dbReference type="Gene3D" id="1.10.238.260">
    <property type="match status" value="1"/>
</dbReference>
<proteinExistence type="inferred from homology"/>
<evidence type="ECO:0000256" key="4">
    <source>
        <dbReference type="ARBA" id="ARBA00023304"/>
    </source>
</evidence>
<dbReference type="InterPro" id="IPR013709">
    <property type="entry name" value="2-isopropylmalate_synth_dimer"/>
</dbReference>
<dbReference type="InterPro" id="IPR002034">
    <property type="entry name" value="AIPM/Hcit_synth_CS"/>
</dbReference>
<evidence type="ECO:0000259" key="6">
    <source>
        <dbReference type="PROSITE" id="PS50991"/>
    </source>
</evidence>
<evidence type="ECO:0000256" key="5">
    <source>
        <dbReference type="RuleBase" id="RU003523"/>
    </source>
</evidence>
<dbReference type="GO" id="GO:0003852">
    <property type="term" value="F:2-isopropylmalate synthase activity"/>
    <property type="evidence" value="ECO:0007669"/>
    <property type="project" value="InterPro"/>
</dbReference>
<gene>
    <name evidence="7" type="ORF">JF259_11380</name>
</gene>
<feature type="domain" description="Pyruvate carboxyltransferase" evidence="6">
    <location>
        <begin position="6"/>
        <end position="268"/>
    </location>
</feature>
<dbReference type="PROSITE" id="PS50991">
    <property type="entry name" value="PYR_CT"/>
    <property type="match status" value="1"/>
</dbReference>
<dbReference type="PANTHER" id="PTHR10277">
    <property type="entry name" value="HOMOCITRATE SYNTHASE-RELATED"/>
    <property type="match status" value="1"/>
</dbReference>
<dbReference type="PROSITE" id="PS00815">
    <property type="entry name" value="AIPM_HOMOCIT_SYNTH_1"/>
    <property type="match status" value="1"/>
</dbReference>
<dbReference type="InterPro" id="IPR013785">
    <property type="entry name" value="Aldolase_TIM"/>
</dbReference>
<reference evidence="7" key="1">
    <citation type="submission" date="2020-12" db="EMBL/GenBank/DDBJ databases">
        <title>Snuella sp. nov., isolated from sediment in Incheon.</title>
        <authorList>
            <person name="Kim W."/>
        </authorList>
    </citation>
    <scope>NUCLEOTIDE SEQUENCE</scope>
    <source>
        <strain evidence="7">CAU 1569</strain>
    </source>
</reference>
<dbReference type="InterPro" id="IPR050073">
    <property type="entry name" value="2-IPM_HCS-like"/>
</dbReference>
<dbReference type="Gene3D" id="3.30.160.740">
    <property type="match status" value="1"/>
</dbReference>
<dbReference type="Gene3D" id="3.20.20.70">
    <property type="entry name" value="Aldolase class I"/>
    <property type="match status" value="1"/>
</dbReference>
<evidence type="ECO:0000256" key="3">
    <source>
        <dbReference type="ARBA" id="ARBA00023211"/>
    </source>
</evidence>
<dbReference type="SUPFAM" id="SSF110921">
    <property type="entry name" value="2-isopropylmalate synthase LeuA, allosteric (dimerisation) domain"/>
    <property type="match status" value="1"/>
</dbReference>
<evidence type="ECO:0000313" key="8">
    <source>
        <dbReference type="Proteomes" id="UP000610931"/>
    </source>
</evidence>
<dbReference type="Pfam" id="PF00682">
    <property type="entry name" value="HMGL-like"/>
    <property type="match status" value="1"/>
</dbReference>
<comment type="similarity">
    <text evidence="5">Belongs to the alpha-IPM synthase/homocitrate synthase family.</text>
</comment>
<evidence type="ECO:0000256" key="1">
    <source>
        <dbReference type="ARBA" id="ARBA00022605"/>
    </source>
</evidence>
<dbReference type="Pfam" id="PF08502">
    <property type="entry name" value="LeuA_dimer"/>
    <property type="match status" value="1"/>
</dbReference>
<keyword evidence="4" id="KW-0100">Branched-chain amino acid biosynthesis</keyword>
<dbReference type="Gene3D" id="3.30.160.340">
    <property type="match status" value="1"/>
</dbReference>
<dbReference type="RefSeq" id="WP_199115452.1">
    <property type="nucleotide sequence ID" value="NZ_JAELVQ010000014.1"/>
</dbReference>
<dbReference type="Proteomes" id="UP000610931">
    <property type="component" value="Unassembled WGS sequence"/>
</dbReference>
<dbReference type="InterPro" id="IPR036230">
    <property type="entry name" value="LeuA_allosteric_dom_sf"/>
</dbReference>
<organism evidence="7 8">
    <name type="scientific">Snuella sedimenti</name>
    <dbReference type="NCBI Taxonomy" id="2798802"/>
    <lineage>
        <taxon>Bacteria</taxon>
        <taxon>Pseudomonadati</taxon>
        <taxon>Bacteroidota</taxon>
        <taxon>Flavobacteriia</taxon>
        <taxon>Flavobacteriales</taxon>
        <taxon>Flavobacteriaceae</taxon>
        <taxon>Snuella</taxon>
    </lineage>
</organism>
<keyword evidence="8" id="KW-1185">Reference proteome</keyword>
<dbReference type="EMBL" id="JAELVQ010000014">
    <property type="protein sequence ID" value="MBJ6368691.1"/>
    <property type="molecule type" value="Genomic_DNA"/>
</dbReference>
<keyword evidence="1" id="KW-0028">Amino-acid biosynthesis</keyword>
<dbReference type="AlphaFoldDB" id="A0A8J7LTS5"/>
<keyword evidence="2 5" id="KW-0808">Transferase</keyword>
<sequence length="506" mass="56854">MATHRLEIMDTTLRDGEQTSGVSFSASEKLTIAKLLLEELKVDRIEIASARVSEGEFQAVKDITQWSKEYDCIDAIEVLTFVDNGVSLDWMIEAGAKVQNLLTKGSLNHLTHQLKKTPDQHFSEISENIKLANERGIATNIYLEDWSNGMRNSKDYVFEFLEFLATQPVKRIMLPDTLGILTPKESYEFIKEIKDKYPNTHFDFHAHNDYDLGVSNVMEAIKAGANGLHLTINGMGERAGNAPMASTIAVINDFMPDVEINVNEKVLYTVSKLVENFSGVMIPANKPVIGANVFTQTAGIHADGDNKKNLYFSDLLPERFGRTRKYALGKSSGKANIQKNLQELGLQLNDDDLRKVTQRIIELGDKKQVVTKEDLPYIISDVLDRYTHEEKVKVESYVLTHSKGLRPSTTVAMTIEGKTFEENASGDGQFDAFMNAIRNIFKQKNLVLPELIDYAVRIPPGSHSDALCETIITWKNQDKEFKTRGLDSDQTVSAIKATEKMLNIFY</sequence>
<protein>
    <submittedName>
        <fullName evidence="7">2-isopropylmalate synthase</fullName>
    </submittedName>
</protein>
<dbReference type="InterPro" id="IPR054691">
    <property type="entry name" value="LeuA/HCS_post-cat"/>
</dbReference>